<proteinExistence type="predicted"/>
<comment type="caution">
    <text evidence="1">The sequence shown here is derived from an EMBL/GenBank/DDBJ whole genome shotgun (WGS) entry which is preliminary data.</text>
</comment>
<organism evidence="1 2">
    <name type="scientific">Shouchella miscanthi</name>
    <dbReference type="NCBI Taxonomy" id="2598861"/>
    <lineage>
        <taxon>Bacteria</taxon>
        <taxon>Bacillati</taxon>
        <taxon>Bacillota</taxon>
        <taxon>Bacilli</taxon>
        <taxon>Bacillales</taxon>
        <taxon>Bacillaceae</taxon>
        <taxon>Shouchella</taxon>
    </lineage>
</organism>
<dbReference type="Proteomes" id="UP001341820">
    <property type="component" value="Unassembled WGS sequence"/>
</dbReference>
<accession>A0ABU6NLC5</accession>
<keyword evidence="2" id="KW-1185">Reference proteome</keyword>
<dbReference type="RefSeq" id="WP_328237729.1">
    <property type="nucleotide sequence ID" value="NZ_JAROAS010000026.1"/>
</dbReference>
<dbReference type="EMBL" id="JAROAS010000026">
    <property type="protein sequence ID" value="MED4129010.1"/>
    <property type="molecule type" value="Genomic_DNA"/>
</dbReference>
<evidence type="ECO:0000313" key="2">
    <source>
        <dbReference type="Proteomes" id="UP001341820"/>
    </source>
</evidence>
<sequence>VEEESETPSDVSNHSDEITLSNHATLIEKTFLLSTPAQGDLTEFELETGEEVKIIEQTEDFVLVESKDKQGWVSIESLTYN</sequence>
<protein>
    <recommendedName>
        <fullName evidence="3">SH3 domain-containing protein</fullName>
    </recommendedName>
</protein>
<feature type="non-terminal residue" evidence="1">
    <location>
        <position position="1"/>
    </location>
</feature>
<name>A0ABU6NLC5_9BACI</name>
<gene>
    <name evidence="1" type="ORF">P5F74_12770</name>
</gene>
<reference evidence="1 2" key="1">
    <citation type="submission" date="2023-03" db="EMBL/GenBank/DDBJ databases">
        <title>Bacillus Genome Sequencing.</title>
        <authorList>
            <person name="Dunlap C."/>
        </authorList>
    </citation>
    <scope>NUCLEOTIDE SEQUENCE [LARGE SCALE GENOMIC DNA]</scope>
    <source>
        <strain evidence="1 2">B-4107</strain>
    </source>
</reference>
<evidence type="ECO:0000313" key="1">
    <source>
        <dbReference type="EMBL" id="MED4129010.1"/>
    </source>
</evidence>
<evidence type="ECO:0008006" key="3">
    <source>
        <dbReference type="Google" id="ProtNLM"/>
    </source>
</evidence>